<name>F6H1U5_VITVI</name>
<dbReference type="HOGENOM" id="CLU_2965615_0_0_1"/>
<protein>
    <submittedName>
        <fullName evidence="1">Uncharacterized protein</fullName>
    </submittedName>
</protein>
<proteinExistence type="predicted"/>
<evidence type="ECO:0000313" key="2">
    <source>
        <dbReference type="Proteomes" id="UP000009183"/>
    </source>
</evidence>
<evidence type="ECO:0000313" key="1">
    <source>
        <dbReference type="EMBL" id="CCB46208.1"/>
    </source>
</evidence>
<dbReference type="EMBL" id="FN595229">
    <property type="protein sequence ID" value="CCB46208.1"/>
    <property type="molecule type" value="Genomic_DNA"/>
</dbReference>
<dbReference type="PaxDb" id="29760-VIT_19s0014g00600.t01"/>
<reference evidence="2" key="1">
    <citation type="journal article" date="2007" name="Nature">
        <title>The grapevine genome sequence suggests ancestral hexaploidization in major angiosperm phyla.</title>
        <authorList>
            <consortium name="The French-Italian Public Consortium for Grapevine Genome Characterization."/>
            <person name="Jaillon O."/>
            <person name="Aury J.-M."/>
            <person name="Noel B."/>
            <person name="Policriti A."/>
            <person name="Clepet C."/>
            <person name="Casagrande A."/>
            <person name="Choisne N."/>
            <person name="Aubourg S."/>
            <person name="Vitulo N."/>
            <person name="Jubin C."/>
            <person name="Vezzi A."/>
            <person name="Legeai F."/>
            <person name="Hugueney P."/>
            <person name="Dasilva C."/>
            <person name="Horner D."/>
            <person name="Mica E."/>
            <person name="Jublot D."/>
            <person name="Poulain J."/>
            <person name="Bruyere C."/>
            <person name="Billault A."/>
            <person name="Segurens B."/>
            <person name="Gouyvenoux M."/>
            <person name="Ugarte E."/>
            <person name="Cattonaro F."/>
            <person name="Anthouard V."/>
            <person name="Vico V."/>
            <person name="Del Fabbro C."/>
            <person name="Alaux M."/>
            <person name="Di Gaspero G."/>
            <person name="Dumas V."/>
            <person name="Felice N."/>
            <person name="Paillard S."/>
            <person name="Juman I."/>
            <person name="Moroldo M."/>
            <person name="Scalabrin S."/>
            <person name="Canaguier A."/>
            <person name="Le Clainche I."/>
            <person name="Malacrida G."/>
            <person name="Durand E."/>
            <person name="Pesole G."/>
            <person name="Laucou V."/>
            <person name="Chatelet P."/>
            <person name="Merdinoglu D."/>
            <person name="Delledonne M."/>
            <person name="Pezzotti M."/>
            <person name="Lecharny A."/>
            <person name="Scarpelli C."/>
            <person name="Artiguenave F."/>
            <person name="Pe M.E."/>
            <person name="Valle G."/>
            <person name="Morgante M."/>
            <person name="Caboche M."/>
            <person name="Adam-Blondon A.-F."/>
            <person name="Weissenbach J."/>
            <person name="Quetier F."/>
            <person name="Wincker P."/>
        </authorList>
    </citation>
    <scope>NUCLEOTIDE SEQUENCE [LARGE SCALE GENOMIC DNA]</scope>
    <source>
        <strain evidence="2">cv. Pinot noir / PN40024</strain>
    </source>
</reference>
<dbReference type="InParanoid" id="F6H1U5"/>
<sequence>MEDIIVATEVEEEGEEIDEMNNLLLYFPNLQSLELRNLPELKSIWKGTMTRDSLQELKV</sequence>
<organism evidence="1 2">
    <name type="scientific">Vitis vinifera</name>
    <name type="common">Grape</name>
    <dbReference type="NCBI Taxonomy" id="29760"/>
    <lineage>
        <taxon>Eukaryota</taxon>
        <taxon>Viridiplantae</taxon>
        <taxon>Streptophyta</taxon>
        <taxon>Embryophyta</taxon>
        <taxon>Tracheophyta</taxon>
        <taxon>Spermatophyta</taxon>
        <taxon>Magnoliopsida</taxon>
        <taxon>eudicotyledons</taxon>
        <taxon>Gunneridae</taxon>
        <taxon>Pentapetalae</taxon>
        <taxon>rosids</taxon>
        <taxon>Vitales</taxon>
        <taxon>Vitaceae</taxon>
        <taxon>Viteae</taxon>
        <taxon>Vitis</taxon>
    </lineage>
</organism>
<accession>F6H1U5</accession>
<keyword evidence="2" id="KW-1185">Reference proteome</keyword>
<dbReference type="AlphaFoldDB" id="F6H1U5"/>
<gene>
    <name evidence="1" type="ordered locus">VIT_19s0014g00600</name>
</gene>
<dbReference type="Proteomes" id="UP000009183">
    <property type="component" value="Chromosome 19"/>
</dbReference>